<dbReference type="AlphaFoldDB" id="A0A4C1VH30"/>
<dbReference type="Proteomes" id="UP000299102">
    <property type="component" value="Unassembled WGS sequence"/>
</dbReference>
<dbReference type="EMBL" id="BGZK01000345">
    <property type="protein sequence ID" value="GBP38246.1"/>
    <property type="molecule type" value="Genomic_DNA"/>
</dbReference>
<keyword evidence="2" id="KW-1185">Reference proteome</keyword>
<accession>A0A4C1VH30</accession>
<comment type="caution">
    <text evidence="1">The sequence shown here is derived from an EMBL/GenBank/DDBJ whole genome shotgun (WGS) entry which is preliminary data.</text>
</comment>
<name>A0A4C1VH30_EUMVA</name>
<gene>
    <name evidence="1" type="ORF">EVAR_18126_1</name>
</gene>
<evidence type="ECO:0000313" key="2">
    <source>
        <dbReference type="Proteomes" id="UP000299102"/>
    </source>
</evidence>
<organism evidence="1 2">
    <name type="scientific">Eumeta variegata</name>
    <name type="common">Bagworm moth</name>
    <name type="synonym">Eumeta japonica</name>
    <dbReference type="NCBI Taxonomy" id="151549"/>
    <lineage>
        <taxon>Eukaryota</taxon>
        <taxon>Metazoa</taxon>
        <taxon>Ecdysozoa</taxon>
        <taxon>Arthropoda</taxon>
        <taxon>Hexapoda</taxon>
        <taxon>Insecta</taxon>
        <taxon>Pterygota</taxon>
        <taxon>Neoptera</taxon>
        <taxon>Endopterygota</taxon>
        <taxon>Lepidoptera</taxon>
        <taxon>Glossata</taxon>
        <taxon>Ditrysia</taxon>
        <taxon>Tineoidea</taxon>
        <taxon>Psychidae</taxon>
        <taxon>Oiketicinae</taxon>
        <taxon>Eumeta</taxon>
    </lineage>
</organism>
<sequence length="151" mass="17120">MEKRKIEELFKWEWKNLKMRRICELSSSSSSSNSDEGTLINHFAVQVQSLNVSTKADIANATVGAEPEPDKSIMQLLGGDTLPRDQFGADIHSKISTRWLEMLEKGLDTKKKDDLLKENLPPDNVELLKAPELNYEIKAAATESCHERMIY</sequence>
<dbReference type="OrthoDB" id="7701249at2759"/>
<reference evidence="1 2" key="1">
    <citation type="journal article" date="2019" name="Commun. Biol.">
        <title>The bagworm genome reveals a unique fibroin gene that provides high tensile strength.</title>
        <authorList>
            <person name="Kono N."/>
            <person name="Nakamura H."/>
            <person name="Ohtoshi R."/>
            <person name="Tomita M."/>
            <person name="Numata K."/>
            <person name="Arakawa K."/>
        </authorList>
    </citation>
    <scope>NUCLEOTIDE SEQUENCE [LARGE SCALE GENOMIC DNA]</scope>
</reference>
<protein>
    <submittedName>
        <fullName evidence="1">Uncharacterized protein</fullName>
    </submittedName>
</protein>
<evidence type="ECO:0000313" key="1">
    <source>
        <dbReference type="EMBL" id="GBP38246.1"/>
    </source>
</evidence>
<proteinExistence type="predicted"/>